<feature type="region of interest" description="Disordered" evidence="1">
    <location>
        <begin position="51"/>
        <end position="73"/>
    </location>
</feature>
<dbReference type="Proteomes" id="UP001632038">
    <property type="component" value="Unassembled WGS sequence"/>
</dbReference>
<evidence type="ECO:0000256" key="1">
    <source>
        <dbReference type="SAM" id="MobiDB-lite"/>
    </source>
</evidence>
<feature type="chain" id="PRO_5044820327" description="Secreted protein" evidence="2">
    <location>
        <begin position="25"/>
        <end position="73"/>
    </location>
</feature>
<gene>
    <name evidence="3" type="ORF">CASFOL_015391</name>
</gene>
<organism evidence="3 4">
    <name type="scientific">Castilleja foliolosa</name>
    <dbReference type="NCBI Taxonomy" id="1961234"/>
    <lineage>
        <taxon>Eukaryota</taxon>
        <taxon>Viridiplantae</taxon>
        <taxon>Streptophyta</taxon>
        <taxon>Embryophyta</taxon>
        <taxon>Tracheophyta</taxon>
        <taxon>Spermatophyta</taxon>
        <taxon>Magnoliopsida</taxon>
        <taxon>eudicotyledons</taxon>
        <taxon>Gunneridae</taxon>
        <taxon>Pentapetalae</taxon>
        <taxon>asterids</taxon>
        <taxon>lamiids</taxon>
        <taxon>Lamiales</taxon>
        <taxon>Orobanchaceae</taxon>
        <taxon>Pedicularideae</taxon>
        <taxon>Castillejinae</taxon>
        <taxon>Castilleja</taxon>
    </lineage>
</organism>
<accession>A0ABD3DDJ1</accession>
<protein>
    <recommendedName>
        <fullName evidence="5">Secreted protein</fullName>
    </recommendedName>
</protein>
<evidence type="ECO:0008006" key="5">
    <source>
        <dbReference type="Google" id="ProtNLM"/>
    </source>
</evidence>
<evidence type="ECO:0000313" key="4">
    <source>
        <dbReference type="Proteomes" id="UP001632038"/>
    </source>
</evidence>
<dbReference type="EMBL" id="JAVIJP010000017">
    <property type="protein sequence ID" value="KAL3640423.1"/>
    <property type="molecule type" value="Genomic_DNA"/>
</dbReference>
<reference evidence="4" key="1">
    <citation type="journal article" date="2024" name="IScience">
        <title>Strigolactones Initiate the Formation of Haustorium-like Structures in Castilleja.</title>
        <authorList>
            <person name="Buerger M."/>
            <person name="Peterson D."/>
            <person name="Chory J."/>
        </authorList>
    </citation>
    <scope>NUCLEOTIDE SEQUENCE [LARGE SCALE GENOMIC DNA]</scope>
</reference>
<evidence type="ECO:0000256" key="2">
    <source>
        <dbReference type="SAM" id="SignalP"/>
    </source>
</evidence>
<sequence length="73" mass="7899">MMLATRSIMLTVISLLVMFDMVVGSRLTPPPQLASSPPRLFQFEPKVVEEDYGIPNPPPRSGGATAGPVPHVR</sequence>
<evidence type="ECO:0000313" key="3">
    <source>
        <dbReference type="EMBL" id="KAL3640423.1"/>
    </source>
</evidence>
<keyword evidence="2" id="KW-0732">Signal</keyword>
<proteinExistence type="predicted"/>
<name>A0ABD3DDJ1_9LAMI</name>
<keyword evidence="4" id="KW-1185">Reference proteome</keyword>
<comment type="caution">
    <text evidence="3">The sequence shown here is derived from an EMBL/GenBank/DDBJ whole genome shotgun (WGS) entry which is preliminary data.</text>
</comment>
<feature type="signal peptide" evidence="2">
    <location>
        <begin position="1"/>
        <end position="24"/>
    </location>
</feature>
<dbReference type="AlphaFoldDB" id="A0ABD3DDJ1"/>